<reference evidence="1 2" key="1">
    <citation type="submission" date="2018-03" db="EMBL/GenBank/DDBJ databases">
        <title>Alkalicoccus saliphilus sp. nov., isolated from a mineral pool.</title>
        <authorList>
            <person name="Zhao B."/>
        </authorList>
    </citation>
    <scope>NUCLEOTIDE SEQUENCE [LARGE SCALE GENOMIC DNA]</scope>
    <source>
        <strain evidence="1 2">6AG</strain>
    </source>
</reference>
<evidence type="ECO:0008006" key="3">
    <source>
        <dbReference type="Google" id="ProtNLM"/>
    </source>
</evidence>
<gene>
    <name evidence="1" type="ORF">C6Y45_09865</name>
</gene>
<dbReference type="AlphaFoldDB" id="A0A2T4U5H6"/>
<name>A0A2T4U5H6_9BACI</name>
<protein>
    <recommendedName>
        <fullName evidence="3">Pyrroline-5-carboxylate reductase catalytic N-terminal domain-containing protein</fullName>
    </recommendedName>
</protein>
<dbReference type="EMBL" id="PZJJ01000015">
    <property type="protein sequence ID" value="PTL38651.1"/>
    <property type="molecule type" value="Genomic_DNA"/>
</dbReference>
<dbReference type="InterPro" id="IPR036291">
    <property type="entry name" value="NAD(P)-bd_dom_sf"/>
</dbReference>
<evidence type="ECO:0000313" key="2">
    <source>
        <dbReference type="Proteomes" id="UP000240509"/>
    </source>
</evidence>
<dbReference type="RefSeq" id="WP_107585063.1">
    <property type="nucleotide sequence ID" value="NZ_PZJJ01000015.1"/>
</dbReference>
<dbReference type="OrthoDB" id="2913275at2"/>
<evidence type="ECO:0000313" key="1">
    <source>
        <dbReference type="EMBL" id="PTL38651.1"/>
    </source>
</evidence>
<proteinExistence type="predicted"/>
<comment type="caution">
    <text evidence="1">The sequence shown here is derived from an EMBL/GenBank/DDBJ whole genome shotgun (WGS) entry which is preliminary data.</text>
</comment>
<keyword evidence="2" id="KW-1185">Reference proteome</keyword>
<sequence>MTEKVMWGTAGIGKLGTALLTQWAGQKLKTGLYHPDAEKAERAANALSADVLSRKALGELDYLVLALPADQMIPFIKSLQKDNIPLEKTTLINMATKLETAGLRAAFPELNWVSVKFVGHAESLKRDGRGLFITEEVDEQIRSRFSSIGHIESAPEKIAEQVNKLATSHAVRAAKKMELEMKEEGWDKVYINEAMRSLFPEVVRAYADGNLGQFGRKIAEDIEKGKSS</sequence>
<dbReference type="Proteomes" id="UP000240509">
    <property type="component" value="Unassembled WGS sequence"/>
</dbReference>
<dbReference type="Gene3D" id="3.40.50.720">
    <property type="entry name" value="NAD(P)-binding Rossmann-like Domain"/>
    <property type="match status" value="1"/>
</dbReference>
<organism evidence="1 2">
    <name type="scientific">Alkalicoccus saliphilus</name>
    <dbReference type="NCBI Taxonomy" id="200989"/>
    <lineage>
        <taxon>Bacteria</taxon>
        <taxon>Bacillati</taxon>
        <taxon>Bacillota</taxon>
        <taxon>Bacilli</taxon>
        <taxon>Bacillales</taxon>
        <taxon>Bacillaceae</taxon>
        <taxon>Alkalicoccus</taxon>
    </lineage>
</organism>
<accession>A0A2T4U5H6</accession>
<dbReference type="SUPFAM" id="SSF51735">
    <property type="entry name" value="NAD(P)-binding Rossmann-fold domains"/>
    <property type="match status" value="1"/>
</dbReference>